<evidence type="ECO:0000256" key="1">
    <source>
        <dbReference type="SAM" id="MobiDB-lite"/>
    </source>
</evidence>
<feature type="region of interest" description="Disordered" evidence="1">
    <location>
        <begin position="41"/>
        <end position="83"/>
    </location>
</feature>
<proteinExistence type="predicted"/>
<name>A0A1X6PJJ4_PORUM</name>
<gene>
    <name evidence="3" type="ORF">BU14_0027s0037</name>
</gene>
<evidence type="ECO:0000313" key="3">
    <source>
        <dbReference type="EMBL" id="OSX81011.1"/>
    </source>
</evidence>
<evidence type="ECO:0000313" key="4">
    <source>
        <dbReference type="Proteomes" id="UP000218209"/>
    </source>
</evidence>
<feature type="signal peptide" evidence="2">
    <location>
        <begin position="1"/>
        <end position="30"/>
    </location>
</feature>
<dbReference type="AlphaFoldDB" id="A0A1X6PJJ4"/>
<organism evidence="3 4">
    <name type="scientific">Porphyra umbilicalis</name>
    <name type="common">Purple laver</name>
    <name type="synonym">Red alga</name>
    <dbReference type="NCBI Taxonomy" id="2786"/>
    <lineage>
        <taxon>Eukaryota</taxon>
        <taxon>Rhodophyta</taxon>
        <taxon>Bangiophyceae</taxon>
        <taxon>Bangiales</taxon>
        <taxon>Bangiaceae</taxon>
        <taxon>Porphyra</taxon>
    </lineage>
</organism>
<keyword evidence="4" id="KW-1185">Reference proteome</keyword>
<keyword evidence="2" id="KW-0732">Signal</keyword>
<evidence type="ECO:0000256" key="2">
    <source>
        <dbReference type="SAM" id="SignalP"/>
    </source>
</evidence>
<feature type="compositionally biased region" description="Low complexity" evidence="1">
    <location>
        <begin position="49"/>
        <end position="62"/>
    </location>
</feature>
<accession>A0A1X6PJJ4</accession>
<dbReference type="EMBL" id="KV918766">
    <property type="protein sequence ID" value="OSX81011.1"/>
    <property type="molecule type" value="Genomic_DNA"/>
</dbReference>
<protein>
    <submittedName>
        <fullName evidence="3">Uncharacterized protein</fullName>
    </submittedName>
</protein>
<reference evidence="3 4" key="1">
    <citation type="submission" date="2017-03" db="EMBL/GenBank/DDBJ databases">
        <title>WGS assembly of Porphyra umbilicalis.</title>
        <authorList>
            <person name="Brawley S.H."/>
            <person name="Blouin N.A."/>
            <person name="Ficko-Blean E."/>
            <person name="Wheeler G.L."/>
            <person name="Lohr M."/>
            <person name="Goodson H.V."/>
            <person name="Jenkins J.W."/>
            <person name="Blaby-Haas C.E."/>
            <person name="Helliwell K.E."/>
            <person name="Chan C."/>
            <person name="Marriage T."/>
            <person name="Bhattacharya D."/>
            <person name="Klein A.S."/>
            <person name="Badis Y."/>
            <person name="Brodie J."/>
            <person name="Cao Y."/>
            <person name="Collen J."/>
            <person name="Dittami S.M."/>
            <person name="Gachon C.M."/>
            <person name="Green B.R."/>
            <person name="Karpowicz S."/>
            <person name="Kim J.W."/>
            <person name="Kudahl U."/>
            <person name="Lin S."/>
            <person name="Michel G."/>
            <person name="Mittag M."/>
            <person name="Olson B.J."/>
            <person name="Pangilinan J."/>
            <person name="Peng Y."/>
            <person name="Qiu H."/>
            <person name="Shu S."/>
            <person name="Singer J.T."/>
            <person name="Smith A.G."/>
            <person name="Sprecher B.N."/>
            <person name="Wagner V."/>
            <person name="Wang W."/>
            <person name="Wang Z.-Y."/>
            <person name="Yan J."/>
            <person name="Yarish C."/>
            <person name="Zoeuner-Riek S."/>
            <person name="Zhuang Y."/>
            <person name="Zou Y."/>
            <person name="Lindquist E.A."/>
            <person name="Grimwood J."/>
            <person name="Barry K."/>
            <person name="Rokhsar D.S."/>
            <person name="Schmutz J."/>
            <person name="Stiller J.W."/>
            <person name="Grossman A.R."/>
            <person name="Prochnik S.E."/>
        </authorList>
    </citation>
    <scope>NUCLEOTIDE SEQUENCE [LARGE SCALE GENOMIC DNA]</scope>
    <source>
        <strain evidence="3">4086291</strain>
    </source>
</reference>
<sequence length="276" mass="29169">MRAARVVRVAGLALAAALAAAAAGPTPGAAQVVFRGSLPPSVPAPSAAPTPASAPAFAPSTPDGVRPTSAPTPTGPTRVLLRPEPKAAGEPAACLAAYRSHRNVATYLCCVDPSMGFCEDGLEFRPRGQVCSVDSLDREGVQCCYTDTTGTAEGVALASGSVLEVECRTLNVERPCRGCTKAGAPECADRLLSCGSVDPKVYNRCTKQKCVARPGNRKGRIRVRPTLCGWFGTAAQCCLRLKEWWRRNQCCRKCKVPGLRRSSFGCCYPGKKPTWK</sequence>
<dbReference type="Proteomes" id="UP000218209">
    <property type="component" value="Unassembled WGS sequence"/>
</dbReference>
<feature type="chain" id="PRO_5013321694" evidence="2">
    <location>
        <begin position="31"/>
        <end position="276"/>
    </location>
</feature>